<proteinExistence type="predicted"/>
<organism evidence="1 2">
    <name type="scientific">Dokdonia ponticola</name>
    <dbReference type="NCBI Taxonomy" id="2041041"/>
    <lineage>
        <taxon>Bacteria</taxon>
        <taxon>Pseudomonadati</taxon>
        <taxon>Bacteroidota</taxon>
        <taxon>Flavobacteriia</taxon>
        <taxon>Flavobacteriales</taxon>
        <taxon>Flavobacteriaceae</taxon>
        <taxon>Dokdonia</taxon>
    </lineage>
</organism>
<gene>
    <name evidence="1" type="ORF">ACFO3O_11390</name>
</gene>
<dbReference type="EMBL" id="JBHSFV010000006">
    <property type="protein sequence ID" value="MFC4634515.1"/>
    <property type="molecule type" value="Genomic_DNA"/>
</dbReference>
<reference evidence="2" key="1">
    <citation type="journal article" date="2019" name="Int. J. Syst. Evol. Microbiol.">
        <title>The Global Catalogue of Microorganisms (GCM) 10K type strain sequencing project: providing services to taxonomists for standard genome sequencing and annotation.</title>
        <authorList>
            <consortium name="The Broad Institute Genomics Platform"/>
            <consortium name="The Broad Institute Genome Sequencing Center for Infectious Disease"/>
            <person name="Wu L."/>
            <person name="Ma J."/>
        </authorList>
    </citation>
    <scope>NUCLEOTIDE SEQUENCE [LARGE SCALE GENOMIC DNA]</scope>
    <source>
        <strain evidence="2">YJ-61-S</strain>
    </source>
</reference>
<dbReference type="PROSITE" id="PS51257">
    <property type="entry name" value="PROKAR_LIPOPROTEIN"/>
    <property type="match status" value="1"/>
</dbReference>
<accession>A0ABV9HXM9</accession>
<evidence type="ECO:0008006" key="3">
    <source>
        <dbReference type="Google" id="ProtNLM"/>
    </source>
</evidence>
<keyword evidence="2" id="KW-1185">Reference proteome</keyword>
<evidence type="ECO:0000313" key="2">
    <source>
        <dbReference type="Proteomes" id="UP001596043"/>
    </source>
</evidence>
<name>A0ABV9HXM9_9FLAO</name>
<evidence type="ECO:0000313" key="1">
    <source>
        <dbReference type="EMBL" id="MFC4634515.1"/>
    </source>
</evidence>
<dbReference type="Proteomes" id="UP001596043">
    <property type="component" value="Unassembled WGS sequence"/>
</dbReference>
<comment type="caution">
    <text evidence="1">The sequence shown here is derived from an EMBL/GenBank/DDBJ whole genome shotgun (WGS) entry which is preliminary data.</text>
</comment>
<sequence>MKTIYKIIILVLILQSCSSSHKEKDKLIGNWSVVNGLNEFEFYQDSLIVSEWGMSYINQWDIDSSKLYLETIKGLDSFGIKTKEFDFRLSENLDTLFIKKLTDSVFGPPILRIKNAYDYHLKRLQLVIDLPSKTNLISSNEKGTGLDIYVGFRDGKLIAKTESDKTRGLDEIKYETFAFIASQETELDSTNFQFNLLIDKSINKTEIDSIKNILQSTGYNRMFRVYNNNKVDYQNTDWKDDLNWFGVYE</sequence>
<protein>
    <recommendedName>
        <fullName evidence="3">Lipocalin-like domain-containing protein</fullName>
    </recommendedName>
</protein>